<accession>A0AB37UDM5</accession>
<reference evidence="1 2" key="1">
    <citation type="journal article" date="2019" name="Genome Biol. Evol.">
        <title>Day and night: Metabolic profiles and evolutionary relationships of six axenic non-marine cyanobacteria.</title>
        <authorList>
            <person name="Will S.E."/>
            <person name="Henke P."/>
            <person name="Boedeker C."/>
            <person name="Huang S."/>
            <person name="Brinkmann H."/>
            <person name="Rohde M."/>
            <person name="Jarek M."/>
            <person name="Friedl T."/>
            <person name="Seufert S."/>
            <person name="Schumacher M."/>
            <person name="Overmann J."/>
            <person name="Neumann-Schaal M."/>
            <person name="Petersen J."/>
        </authorList>
    </citation>
    <scope>NUCLEOTIDE SEQUENCE [LARGE SCALE GENOMIC DNA]</scope>
    <source>
        <strain evidence="1 2">SAG 39.79</strain>
    </source>
</reference>
<dbReference type="Proteomes" id="UP000282574">
    <property type="component" value="Unassembled WGS sequence"/>
</dbReference>
<evidence type="ECO:0000313" key="2">
    <source>
        <dbReference type="Proteomes" id="UP000282574"/>
    </source>
</evidence>
<organism evidence="1 2">
    <name type="scientific">Chroococcidiopsis cubana SAG 39.79</name>
    <dbReference type="NCBI Taxonomy" id="388085"/>
    <lineage>
        <taxon>Bacteria</taxon>
        <taxon>Bacillati</taxon>
        <taxon>Cyanobacteriota</taxon>
        <taxon>Cyanophyceae</taxon>
        <taxon>Chroococcidiopsidales</taxon>
        <taxon>Chroococcidiopsidaceae</taxon>
        <taxon>Chroococcidiopsis</taxon>
    </lineage>
</organism>
<dbReference type="RefSeq" id="WP_106169622.1">
    <property type="nucleotide sequence ID" value="NZ_JAVKZF010000002.1"/>
</dbReference>
<sequence>MKVIWLHLIRLLQRQNFFSSSKTVLPEVAAAALVPLISSANFNSSLGFFLFLSSATLLRLVWNSAIFIHGLGHAIAIATLDRQIIALNIANILEHRSIAVTLRSLLPFQPIFIPGCDRADLWVAAGDLTP</sequence>
<dbReference type="EMBL" id="RSCK01000082">
    <property type="protein sequence ID" value="RUT04891.1"/>
    <property type="molecule type" value="Genomic_DNA"/>
</dbReference>
<comment type="caution">
    <text evidence="1">The sequence shown here is derived from an EMBL/GenBank/DDBJ whole genome shotgun (WGS) entry which is preliminary data.</text>
</comment>
<evidence type="ECO:0008006" key="3">
    <source>
        <dbReference type="Google" id="ProtNLM"/>
    </source>
</evidence>
<evidence type="ECO:0000313" key="1">
    <source>
        <dbReference type="EMBL" id="RUT04891.1"/>
    </source>
</evidence>
<name>A0AB37UDM5_9CYAN</name>
<protein>
    <recommendedName>
        <fullName evidence="3">Peptidase M50 domain-containing protein</fullName>
    </recommendedName>
</protein>
<proteinExistence type="predicted"/>
<dbReference type="AlphaFoldDB" id="A0AB37UDM5"/>
<keyword evidence="2" id="KW-1185">Reference proteome</keyword>
<gene>
    <name evidence="1" type="ORF">DSM107010_56880</name>
</gene>